<protein>
    <submittedName>
        <fullName evidence="2">Uncharacterized protein</fullName>
    </submittedName>
</protein>
<evidence type="ECO:0000313" key="3">
    <source>
        <dbReference type="Proteomes" id="UP001183420"/>
    </source>
</evidence>
<proteinExistence type="predicted"/>
<keyword evidence="3" id="KW-1185">Reference proteome</keyword>
<evidence type="ECO:0000313" key="2">
    <source>
        <dbReference type="EMBL" id="MDT0323156.1"/>
    </source>
</evidence>
<comment type="caution">
    <text evidence="2">The sequence shown here is derived from an EMBL/GenBank/DDBJ whole genome shotgun (WGS) entry which is preliminary data.</text>
</comment>
<reference evidence="3" key="1">
    <citation type="submission" date="2023-07" db="EMBL/GenBank/DDBJ databases">
        <title>30 novel species of actinomycetes from the DSMZ collection.</title>
        <authorList>
            <person name="Nouioui I."/>
        </authorList>
    </citation>
    <scope>NUCLEOTIDE SEQUENCE [LARGE SCALE GENOMIC DNA]</scope>
    <source>
        <strain evidence="3">DSM 44918</strain>
    </source>
</reference>
<name>A0ABU2LZX9_9ACTN</name>
<dbReference type="Proteomes" id="UP001183420">
    <property type="component" value="Unassembled WGS sequence"/>
</dbReference>
<gene>
    <name evidence="2" type="ORF">RNC47_33095</name>
</gene>
<organism evidence="2 3">
    <name type="scientific">Streptomyces millisiae</name>
    <dbReference type="NCBI Taxonomy" id="3075542"/>
    <lineage>
        <taxon>Bacteria</taxon>
        <taxon>Bacillati</taxon>
        <taxon>Actinomycetota</taxon>
        <taxon>Actinomycetes</taxon>
        <taxon>Kitasatosporales</taxon>
        <taxon>Streptomycetaceae</taxon>
        <taxon>Streptomyces</taxon>
    </lineage>
</organism>
<sequence>MRFRPSIDDYLRNAAVPTAPTGTPPEDDPEIVASRRQIEEDIADTLWQEALNRDSYAHRFLLHHTPGHNEPDSRFPPPPIALQEQAAHDLTELAGLVIRTSHAAADIAGLVNSTRIEPDGALIFACLLHLADRHEGAQFWWQFSAGAGKSTAALCLYLLHMQRGEMRDAHHWAHEATALEVLDHLPTHPLRTFYAWEEPTLFEQGYTTAESMLLRTVSSLSLDHPAPRATRATRPWRDLTAAINRLDVDHDPYFGDVPRPDPDLAAQLEVAIAS</sequence>
<dbReference type="RefSeq" id="WP_311604219.1">
    <property type="nucleotide sequence ID" value="NZ_JAVREM010000089.1"/>
</dbReference>
<feature type="region of interest" description="Disordered" evidence="1">
    <location>
        <begin position="1"/>
        <end position="29"/>
    </location>
</feature>
<feature type="compositionally biased region" description="Basic and acidic residues" evidence="1">
    <location>
        <begin position="1"/>
        <end position="11"/>
    </location>
</feature>
<evidence type="ECO:0000256" key="1">
    <source>
        <dbReference type="SAM" id="MobiDB-lite"/>
    </source>
</evidence>
<dbReference type="EMBL" id="JAVREM010000089">
    <property type="protein sequence ID" value="MDT0323156.1"/>
    <property type="molecule type" value="Genomic_DNA"/>
</dbReference>
<accession>A0ABU2LZX9</accession>